<dbReference type="InterPro" id="IPR000412">
    <property type="entry name" value="ABC_2_transport"/>
</dbReference>
<evidence type="ECO:0000256" key="5">
    <source>
        <dbReference type="ARBA" id="ARBA00023251"/>
    </source>
</evidence>
<sequence length="272" mass="29062">MITAPARFASSAPLTVITHSALLTGRLLRSLRRMPTFLIIGLVQPVIWLLLFGQLFRSVVNLPGFTHADGGFLQFLTPGVVMMTALFTSAWAGTTYLQDIDRGVMDRMLTSPASRAALVIATMAYQAIQTLIQSLIIVAIALLAGARFPGGVAGVAVTLLAAVLLSLIFSALSDAVALLTRQQATLIAISQFTTLPLMFLSSAVMDLALAPAWVGHVADYNPMEWAVTAAREAMLAHIDWSTLWAHLGLLAATALVMGLMSTHAFRAYRKAA</sequence>
<evidence type="ECO:0000259" key="7">
    <source>
        <dbReference type="PROSITE" id="PS51012"/>
    </source>
</evidence>
<dbReference type="InterPro" id="IPR047817">
    <property type="entry name" value="ABC2_TM_bact-type"/>
</dbReference>
<feature type="transmembrane region" description="Helical" evidence="6">
    <location>
        <begin position="243"/>
        <end position="265"/>
    </location>
</feature>
<dbReference type="RefSeq" id="WP_345574034.1">
    <property type="nucleotide sequence ID" value="NZ_BAABDQ010000039.1"/>
</dbReference>
<dbReference type="InterPro" id="IPR051784">
    <property type="entry name" value="Nod_factor_ABC_transporter"/>
</dbReference>
<dbReference type="EMBL" id="BAABDQ010000039">
    <property type="protein sequence ID" value="GAA3604115.1"/>
    <property type="molecule type" value="Genomic_DNA"/>
</dbReference>
<evidence type="ECO:0000313" key="8">
    <source>
        <dbReference type="EMBL" id="GAA3604115.1"/>
    </source>
</evidence>
<gene>
    <name evidence="8" type="ORF">GCM10022419_105860</name>
</gene>
<evidence type="ECO:0000256" key="2">
    <source>
        <dbReference type="ARBA" id="ARBA00022692"/>
    </source>
</evidence>
<reference evidence="9" key="1">
    <citation type="journal article" date="2019" name="Int. J. Syst. Evol. Microbiol.">
        <title>The Global Catalogue of Microorganisms (GCM) 10K type strain sequencing project: providing services to taxonomists for standard genome sequencing and annotation.</title>
        <authorList>
            <consortium name="The Broad Institute Genomics Platform"/>
            <consortium name="The Broad Institute Genome Sequencing Center for Infectious Disease"/>
            <person name="Wu L."/>
            <person name="Ma J."/>
        </authorList>
    </citation>
    <scope>NUCLEOTIDE SEQUENCE [LARGE SCALE GENOMIC DNA]</scope>
    <source>
        <strain evidence="9">JCM 17326</strain>
    </source>
</reference>
<dbReference type="PIRSF" id="PIRSF006648">
    <property type="entry name" value="DrrB"/>
    <property type="match status" value="1"/>
</dbReference>
<dbReference type="Pfam" id="PF01061">
    <property type="entry name" value="ABC2_membrane"/>
    <property type="match status" value="1"/>
</dbReference>
<comment type="caution">
    <text evidence="8">The sequence shown here is derived from an EMBL/GenBank/DDBJ whole genome shotgun (WGS) entry which is preliminary data.</text>
</comment>
<keyword evidence="4 6" id="KW-0472">Membrane</keyword>
<evidence type="ECO:0000313" key="9">
    <source>
        <dbReference type="Proteomes" id="UP001500630"/>
    </source>
</evidence>
<dbReference type="Proteomes" id="UP001500630">
    <property type="component" value="Unassembled WGS sequence"/>
</dbReference>
<feature type="domain" description="ABC transmembrane type-2" evidence="7">
    <location>
        <begin position="36"/>
        <end position="268"/>
    </location>
</feature>
<keyword evidence="6" id="KW-0813">Transport</keyword>
<proteinExistence type="inferred from homology"/>
<comment type="similarity">
    <text evidence="6">Belongs to the ABC-2 integral membrane protein family.</text>
</comment>
<keyword evidence="5" id="KW-0046">Antibiotic resistance</keyword>
<comment type="subcellular location">
    <subcellularLocation>
        <location evidence="6">Cell membrane</location>
        <topology evidence="6">Multi-pass membrane protein</topology>
    </subcellularLocation>
    <subcellularLocation>
        <location evidence="1">Membrane</location>
        <topology evidence="1">Multi-pass membrane protein</topology>
    </subcellularLocation>
</comment>
<keyword evidence="2 6" id="KW-0812">Transmembrane</keyword>
<accession>A0ABP6ZCA5</accession>
<name>A0ABP6ZCA5_9ACTN</name>
<feature type="transmembrane region" description="Helical" evidence="6">
    <location>
        <begin position="150"/>
        <end position="172"/>
    </location>
</feature>
<dbReference type="PROSITE" id="PS51012">
    <property type="entry name" value="ABC_TM2"/>
    <property type="match status" value="1"/>
</dbReference>
<protein>
    <recommendedName>
        <fullName evidence="6">Transport permease protein</fullName>
    </recommendedName>
</protein>
<evidence type="ECO:0000256" key="3">
    <source>
        <dbReference type="ARBA" id="ARBA00022989"/>
    </source>
</evidence>
<evidence type="ECO:0000256" key="1">
    <source>
        <dbReference type="ARBA" id="ARBA00004141"/>
    </source>
</evidence>
<feature type="transmembrane region" description="Helical" evidence="6">
    <location>
        <begin position="118"/>
        <end position="144"/>
    </location>
</feature>
<keyword evidence="3 6" id="KW-1133">Transmembrane helix</keyword>
<feature type="transmembrane region" description="Helical" evidence="6">
    <location>
        <begin position="184"/>
        <end position="205"/>
    </location>
</feature>
<dbReference type="PANTHER" id="PTHR43229:SF2">
    <property type="entry name" value="NODULATION PROTEIN J"/>
    <property type="match status" value="1"/>
</dbReference>
<keyword evidence="6" id="KW-1003">Cell membrane</keyword>
<evidence type="ECO:0000256" key="6">
    <source>
        <dbReference type="RuleBase" id="RU361157"/>
    </source>
</evidence>
<dbReference type="PANTHER" id="PTHR43229">
    <property type="entry name" value="NODULATION PROTEIN J"/>
    <property type="match status" value="1"/>
</dbReference>
<keyword evidence="9" id="KW-1185">Reference proteome</keyword>
<feature type="transmembrane region" description="Helical" evidence="6">
    <location>
        <begin position="76"/>
        <end position="97"/>
    </location>
</feature>
<feature type="transmembrane region" description="Helical" evidence="6">
    <location>
        <begin position="36"/>
        <end position="56"/>
    </location>
</feature>
<evidence type="ECO:0000256" key="4">
    <source>
        <dbReference type="ARBA" id="ARBA00023136"/>
    </source>
</evidence>
<organism evidence="8 9">
    <name type="scientific">Nonomuraea rosea</name>
    <dbReference type="NCBI Taxonomy" id="638574"/>
    <lineage>
        <taxon>Bacteria</taxon>
        <taxon>Bacillati</taxon>
        <taxon>Actinomycetota</taxon>
        <taxon>Actinomycetes</taxon>
        <taxon>Streptosporangiales</taxon>
        <taxon>Streptosporangiaceae</taxon>
        <taxon>Nonomuraea</taxon>
    </lineage>
</organism>
<dbReference type="InterPro" id="IPR013525">
    <property type="entry name" value="ABC2_TM"/>
</dbReference>